<evidence type="ECO:0000256" key="4">
    <source>
        <dbReference type="ARBA" id="ARBA00023136"/>
    </source>
</evidence>
<dbReference type="Proteomes" id="UP001152747">
    <property type="component" value="Unassembled WGS sequence"/>
</dbReference>
<reference evidence="8" key="1">
    <citation type="submission" date="2022-11" db="EMBL/GenBank/DDBJ databases">
        <authorList>
            <person name="Kikuchi T."/>
        </authorList>
    </citation>
    <scope>NUCLEOTIDE SEQUENCE</scope>
    <source>
        <strain evidence="8">PS1010</strain>
    </source>
</reference>
<evidence type="ECO:0000256" key="6">
    <source>
        <dbReference type="SAM" id="Phobius"/>
    </source>
</evidence>
<feature type="region of interest" description="Disordered" evidence="5">
    <location>
        <begin position="355"/>
        <end position="379"/>
    </location>
</feature>
<protein>
    <recommendedName>
        <fullName evidence="7">Sugar phosphate transporter domain-containing protein</fullName>
    </recommendedName>
</protein>
<feature type="transmembrane region" description="Helical" evidence="6">
    <location>
        <begin position="334"/>
        <end position="353"/>
    </location>
</feature>
<name>A0A9P1MS90_9PELO</name>
<feature type="transmembrane region" description="Helical" evidence="6">
    <location>
        <begin position="149"/>
        <end position="170"/>
    </location>
</feature>
<dbReference type="AlphaFoldDB" id="A0A9P1MS90"/>
<gene>
    <name evidence="8" type="ORF">CAMP_LOCUS538</name>
</gene>
<feature type="transmembrane region" description="Helical" evidence="6">
    <location>
        <begin position="177"/>
        <end position="196"/>
    </location>
</feature>
<sequence>MRGASGESESFLLEPRSSKSPEKLVADLTSDEEEDEELFFRTTHTQELSQREMVIRIFLIALLYYPLSIALTFYQKWFIKNYRLPLFVVSGHYVLKYVFAIVIRFIYECFKGKRMRVPLNEQLRWLAPIGICASMDIGLSNWALEYVTVSLYTMAKSSSILFIVAFSLLLRLERWRFSLGCETALIACGLFLFTWKSSQLDLTGLFLVELAAACTGVRWTVSQMIMQRDDSSVRHPLDMVAHVQPWMMIPIIPMIWIFEGPELDWNTVFSFQGTYDPWLVVGLIAAGGFLAFCMEMSEYLLLVHTSGITLNIFGIFKEVATLLLAHLINNDKLSQVNICGLLLCLTGMMVHGANKRRQRSRLPTTSNHQDDSQKLLEDS</sequence>
<evidence type="ECO:0000259" key="7">
    <source>
        <dbReference type="Pfam" id="PF03151"/>
    </source>
</evidence>
<feature type="compositionally biased region" description="Basic and acidic residues" evidence="5">
    <location>
        <begin position="16"/>
        <end position="25"/>
    </location>
</feature>
<keyword evidence="2 6" id="KW-0812">Transmembrane</keyword>
<keyword evidence="9" id="KW-1185">Reference proteome</keyword>
<dbReference type="Pfam" id="PF03151">
    <property type="entry name" value="TPT"/>
    <property type="match status" value="1"/>
</dbReference>
<feature type="transmembrane region" description="Helical" evidence="6">
    <location>
        <begin position="53"/>
        <end position="74"/>
    </location>
</feature>
<evidence type="ECO:0000256" key="2">
    <source>
        <dbReference type="ARBA" id="ARBA00022692"/>
    </source>
</evidence>
<dbReference type="GO" id="GO:0016020">
    <property type="term" value="C:membrane"/>
    <property type="evidence" value="ECO:0007669"/>
    <property type="project" value="UniProtKB-SubCell"/>
</dbReference>
<organism evidence="8 9">
    <name type="scientific">Caenorhabditis angaria</name>
    <dbReference type="NCBI Taxonomy" id="860376"/>
    <lineage>
        <taxon>Eukaryota</taxon>
        <taxon>Metazoa</taxon>
        <taxon>Ecdysozoa</taxon>
        <taxon>Nematoda</taxon>
        <taxon>Chromadorea</taxon>
        <taxon>Rhabditida</taxon>
        <taxon>Rhabditina</taxon>
        <taxon>Rhabditomorpha</taxon>
        <taxon>Rhabditoidea</taxon>
        <taxon>Rhabditidae</taxon>
        <taxon>Peloderinae</taxon>
        <taxon>Caenorhabditis</taxon>
    </lineage>
</organism>
<feature type="transmembrane region" description="Helical" evidence="6">
    <location>
        <begin position="123"/>
        <end position="143"/>
    </location>
</feature>
<feature type="transmembrane region" description="Helical" evidence="6">
    <location>
        <begin position="86"/>
        <end position="107"/>
    </location>
</feature>
<dbReference type="InterPro" id="IPR050186">
    <property type="entry name" value="TPT_transporter"/>
</dbReference>
<evidence type="ECO:0000256" key="3">
    <source>
        <dbReference type="ARBA" id="ARBA00022989"/>
    </source>
</evidence>
<feature type="transmembrane region" description="Helical" evidence="6">
    <location>
        <begin position="241"/>
        <end position="258"/>
    </location>
</feature>
<feature type="region of interest" description="Disordered" evidence="5">
    <location>
        <begin position="1"/>
        <end position="30"/>
    </location>
</feature>
<proteinExistence type="predicted"/>
<feature type="transmembrane region" description="Helical" evidence="6">
    <location>
        <begin position="278"/>
        <end position="296"/>
    </location>
</feature>
<feature type="compositionally biased region" description="Basic and acidic residues" evidence="5">
    <location>
        <begin position="368"/>
        <end position="379"/>
    </location>
</feature>
<keyword evidence="4 6" id="KW-0472">Membrane</keyword>
<dbReference type="PANTHER" id="PTHR11132">
    <property type="entry name" value="SOLUTE CARRIER FAMILY 35"/>
    <property type="match status" value="1"/>
</dbReference>
<feature type="transmembrane region" description="Helical" evidence="6">
    <location>
        <begin position="202"/>
        <end position="221"/>
    </location>
</feature>
<feature type="transmembrane region" description="Helical" evidence="6">
    <location>
        <begin position="308"/>
        <end position="328"/>
    </location>
</feature>
<evidence type="ECO:0000313" key="9">
    <source>
        <dbReference type="Proteomes" id="UP001152747"/>
    </source>
</evidence>
<accession>A0A9P1MS90</accession>
<evidence type="ECO:0000313" key="8">
    <source>
        <dbReference type="EMBL" id="CAI5437901.1"/>
    </source>
</evidence>
<dbReference type="OrthoDB" id="18894at2759"/>
<dbReference type="EMBL" id="CANHGI010000001">
    <property type="protein sequence ID" value="CAI5437901.1"/>
    <property type="molecule type" value="Genomic_DNA"/>
</dbReference>
<evidence type="ECO:0000256" key="1">
    <source>
        <dbReference type="ARBA" id="ARBA00004141"/>
    </source>
</evidence>
<keyword evidence="3 6" id="KW-1133">Transmembrane helix</keyword>
<comment type="subcellular location">
    <subcellularLocation>
        <location evidence="1">Membrane</location>
        <topology evidence="1">Multi-pass membrane protein</topology>
    </subcellularLocation>
</comment>
<dbReference type="InterPro" id="IPR004853">
    <property type="entry name" value="Sugar_P_trans_dom"/>
</dbReference>
<comment type="caution">
    <text evidence="8">The sequence shown here is derived from an EMBL/GenBank/DDBJ whole genome shotgun (WGS) entry which is preliminary data.</text>
</comment>
<feature type="domain" description="Sugar phosphate transporter" evidence="7">
    <location>
        <begin position="56"/>
        <end position="350"/>
    </location>
</feature>
<evidence type="ECO:0000256" key="5">
    <source>
        <dbReference type="SAM" id="MobiDB-lite"/>
    </source>
</evidence>